<organism evidence="1 3">
    <name type="scientific">Adineta steineri</name>
    <dbReference type="NCBI Taxonomy" id="433720"/>
    <lineage>
        <taxon>Eukaryota</taxon>
        <taxon>Metazoa</taxon>
        <taxon>Spiralia</taxon>
        <taxon>Gnathifera</taxon>
        <taxon>Rotifera</taxon>
        <taxon>Eurotatoria</taxon>
        <taxon>Bdelloidea</taxon>
        <taxon>Adinetida</taxon>
        <taxon>Adinetidae</taxon>
        <taxon>Adineta</taxon>
    </lineage>
</organism>
<gene>
    <name evidence="1" type="ORF">IZO911_LOCUS45303</name>
    <name evidence="2" type="ORF">KXQ929_LOCUS19204</name>
</gene>
<dbReference type="EMBL" id="CAJOBB010001291">
    <property type="protein sequence ID" value="CAF3836606.1"/>
    <property type="molecule type" value="Genomic_DNA"/>
</dbReference>
<evidence type="ECO:0000313" key="3">
    <source>
        <dbReference type="Proteomes" id="UP000663860"/>
    </source>
</evidence>
<dbReference type="EMBL" id="CAJNOE010003978">
    <property type="protein sequence ID" value="CAF1507659.1"/>
    <property type="molecule type" value="Genomic_DNA"/>
</dbReference>
<reference evidence="1" key="1">
    <citation type="submission" date="2021-02" db="EMBL/GenBank/DDBJ databases">
        <authorList>
            <person name="Nowell W R."/>
        </authorList>
    </citation>
    <scope>NUCLEOTIDE SEQUENCE</scope>
</reference>
<dbReference type="Proteomes" id="UP000663868">
    <property type="component" value="Unassembled WGS sequence"/>
</dbReference>
<proteinExistence type="predicted"/>
<name>A0A815TFG7_9BILA</name>
<accession>A0A815TFG7</accession>
<evidence type="ECO:0000313" key="1">
    <source>
        <dbReference type="EMBL" id="CAF1507659.1"/>
    </source>
</evidence>
<evidence type="ECO:0000313" key="2">
    <source>
        <dbReference type="EMBL" id="CAF3836606.1"/>
    </source>
</evidence>
<dbReference type="Proteomes" id="UP000663860">
    <property type="component" value="Unassembled WGS sequence"/>
</dbReference>
<dbReference type="AlphaFoldDB" id="A0A815TFG7"/>
<sequence>MNEKLTAHQNQNCFPLKRLSMCGQYTHDFKNEETSQIINIKNPLTSYNYTSHQRPLLIETSQASINHHFNPFDQQVESNSPTDSLEESTVLKFNIPIEMIVRTIPQQYIYPLNSCPTTQIPSQPFSDYISKPATSFIRKAQEVIFGNNANHDRGDIPSKSTHCSDPRLINETNKMSDIQQQEKSYQPMMMQYSNSSMYSCPKRCKCNSST</sequence>
<protein>
    <submittedName>
        <fullName evidence="1">Uncharacterized protein</fullName>
    </submittedName>
</protein>
<comment type="caution">
    <text evidence="1">The sequence shown here is derived from an EMBL/GenBank/DDBJ whole genome shotgun (WGS) entry which is preliminary data.</text>
</comment>